<keyword evidence="8" id="KW-1185">Reference proteome</keyword>
<dbReference type="SUPFAM" id="SSF48452">
    <property type="entry name" value="TPR-like"/>
    <property type="match status" value="1"/>
</dbReference>
<proteinExistence type="predicted"/>
<evidence type="ECO:0000256" key="5">
    <source>
        <dbReference type="PROSITE-ProRule" id="PRU00339"/>
    </source>
</evidence>
<dbReference type="InterPro" id="IPR019734">
    <property type="entry name" value="TPR_rpt"/>
</dbReference>
<keyword evidence="5" id="KW-0802">TPR repeat</keyword>
<dbReference type="AlphaFoldDB" id="A0AAD7UAU2"/>
<accession>A0AAD7UAU2</accession>
<dbReference type="PANTHER" id="PTHR46512:SF9">
    <property type="entry name" value="PEPTIDYLPROLYL ISOMERASE"/>
    <property type="match status" value="1"/>
</dbReference>
<dbReference type="SMART" id="SM00028">
    <property type="entry name" value="TPR"/>
    <property type="match status" value="3"/>
</dbReference>
<dbReference type="PANTHER" id="PTHR46512">
    <property type="entry name" value="PEPTIDYLPROLYL ISOMERASE"/>
    <property type="match status" value="1"/>
</dbReference>
<gene>
    <name evidence="7" type="ORF">CTAYLR_006710</name>
</gene>
<evidence type="ECO:0000313" key="8">
    <source>
        <dbReference type="Proteomes" id="UP001230188"/>
    </source>
</evidence>
<keyword evidence="4" id="KW-0413">Isomerase</keyword>
<dbReference type="GO" id="GO:0003755">
    <property type="term" value="F:peptidyl-prolyl cis-trans isomerase activity"/>
    <property type="evidence" value="ECO:0007669"/>
    <property type="project" value="UniProtKB-EC"/>
</dbReference>
<dbReference type="InterPro" id="IPR050754">
    <property type="entry name" value="FKBP4/5/8-like"/>
</dbReference>
<evidence type="ECO:0000313" key="7">
    <source>
        <dbReference type="EMBL" id="KAJ8601491.1"/>
    </source>
</evidence>
<evidence type="ECO:0000256" key="1">
    <source>
        <dbReference type="ARBA" id="ARBA00000971"/>
    </source>
</evidence>
<organism evidence="7 8">
    <name type="scientific">Chrysophaeum taylorii</name>
    <dbReference type="NCBI Taxonomy" id="2483200"/>
    <lineage>
        <taxon>Eukaryota</taxon>
        <taxon>Sar</taxon>
        <taxon>Stramenopiles</taxon>
        <taxon>Ochrophyta</taxon>
        <taxon>Pelagophyceae</taxon>
        <taxon>Pelagomonadales</taxon>
        <taxon>Pelagomonadaceae</taxon>
        <taxon>Chrysophaeum</taxon>
    </lineage>
</organism>
<dbReference type="Proteomes" id="UP001230188">
    <property type="component" value="Unassembled WGS sequence"/>
</dbReference>
<feature type="region of interest" description="Disordered" evidence="6">
    <location>
        <begin position="465"/>
        <end position="490"/>
    </location>
</feature>
<evidence type="ECO:0000256" key="2">
    <source>
        <dbReference type="ARBA" id="ARBA00013194"/>
    </source>
</evidence>
<evidence type="ECO:0000256" key="4">
    <source>
        <dbReference type="ARBA" id="ARBA00023235"/>
    </source>
</evidence>
<feature type="compositionally biased region" description="Low complexity" evidence="6">
    <location>
        <begin position="471"/>
        <end position="481"/>
    </location>
</feature>
<feature type="repeat" description="TPR" evidence="5">
    <location>
        <begin position="405"/>
        <end position="438"/>
    </location>
</feature>
<sequence>MGETRRKRSVREAKKPRTWQGREIHPEWGDRIRLRIVAGRADLLPSEGEDVEFLVGEAEWDTYSEAARTMGVGEIAEFEGPEEPFAAELLEWREVGLPPGAAEVVRFDDIWKVVWRASDAPWHTPTSDSDVAYRASTQRIVERPERPPEFDDDYVDAFPEADEIFLEPDEWPSETTVSPPSGEGTLRFGLERMAKNERATFYMPKSNPFRLEALDAHVIDWTRREAAGTGYKRTLLAPPNVSWKTPEPLDTVVARVSTPTLLKLEFPVIGAVESDSDEIAATWCVDRSSSEFEPLEAVVATMRCGEIAEVLDGDSRRVAVVELIGLEPATPSVSDLKDAGNAAFDRGEVPRALRRYDEAVAAALVDGGDRAALHANRAACFLRLEKHRDALGAADVALSINPDHVQALRRKAKAHVALGELAEAVVPLKRCLHLDPTNALAKREASHLRTKLAARKQKARDVFGSVFNKPSSSSSSSSSSSVQPPVVDAREDNDDAAARFGFALRARRAGRVASLPEVDPTTYEDFETYW</sequence>
<evidence type="ECO:0000256" key="3">
    <source>
        <dbReference type="ARBA" id="ARBA00023110"/>
    </source>
</evidence>
<name>A0AAD7UAU2_9STRA</name>
<dbReference type="EC" id="5.2.1.8" evidence="2"/>
<comment type="catalytic activity">
    <reaction evidence="1">
        <text>[protein]-peptidylproline (omega=180) = [protein]-peptidylproline (omega=0)</text>
        <dbReference type="Rhea" id="RHEA:16237"/>
        <dbReference type="Rhea" id="RHEA-COMP:10747"/>
        <dbReference type="Rhea" id="RHEA-COMP:10748"/>
        <dbReference type="ChEBI" id="CHEBI:83833"/>
        <dbReference type="ChEBI" id="CHEBI:83834"/>
        <dbReference type="EC" id="5.2.1.8"/>
    </reaction>
</comment>
<dbReference type="EMBL" id="JAQMWT010000427">
    <property type="protein sequence ID" value="KAJ8601491.1"/>
    <property type="molecule type" value="Genomic_DNA"/>
</dbReference>
<comment type="caution">
    <text evidence="7">The sequence shown here is derived from an EMBL/GenBank/DDBJ whole genome shotgun (WGS) entry which is preliminary data.</text>
</comment>
<reference evidence="7" key="1">
    <citation type="submission" date="2023-01" db="EMBL/GenBank/DDBJ databases">
        <title>Metagenome sequencing of chrysophaentin producing Chrysophaeum taylorii.</title>
        <authorList>
            <person name="Davison J."/>
            <person name="Bewley C."/>
        </authorList>
    </citation>
    <scope>NUCLEOTIDE SEQUENCE</scope>
    <source>
        <strain evidence="7">NIES-1699</strain>
    </source>
</reference>
<protein>
    <recommendedName>
        <fullName evidence="2">peptidylprolyl isomerase</fullName>
        <ecNumber evidence="2">5.2.1.8</ecNumber>
    </recommendedName>
</protein>
<dbReference type="InterPro" id="IPR011990">
    <property type="entry name" value="TPR-like_helical_dom_sf"/>
</dbReference>
<dbReference type="PROSITE" id="PS50005">
    <property type="entry name" value="TPR"/>
    <property type="match status" value="1"/>
</dbReference>
<keyword evidence="3" id="KW-0697">Rotamase</keyword>
<evidence type="ECO:0000256" key="6">
    <source>
        <dbReference type="SAM" id="MobiDB-lite"/>
    </source>
</evidence>
<dbReference type="Gene3D" id="1.25.40.10">
    <property type="entry name" value="Tetratricopeptide repeat domain"/>
    <property type="match status" value="1"/>
</dbReference>